<evidence type="ECO:0000256" key="1">
    <source>
        <dbReference type="ARBA" id="ARBA00022527"/>
    </source>
</evidence>
<feature type="region of interest" description="Disordered" evidence="6">
    <location>
        <begin position="447"/>
        <end position="468"/>
    </location>
</feature>
<dbReference type="Gene3D" id="3.30.200.20">
    <property type="entry name" value="Phosphorylase Kinase, domain 1"/>
    <property type="match status" value="1"/>
</dbReference>
<feature type="transmembrane region" description="Helical" evidence="7">
    <location>
        <begin position="312"/>
        <end position="330"/>
    </location>
</feature>
<dbReference type="InterPro" id="IPR017441">
    <property type="entry name" value="Protein_kinase_ATP_BS"/>
</dbReference>
<keyword evidence="1" id="KW-0723">Serine/threonine-protein kinase</keyword>
<feature type="compositionally biased region" description="Basic and acidic residues" evidence="6">
    <location>
        <begin position="453"/>
        <end position="462"/>
    </location>
</feature>
<dbReference type="SMART" id="SM00220">
    <property type="entry name" value="S_TKc"/>
    <property type="match status" value="1"/>
</dbReference>
<organism evidence="9">
    <name type="scientific">sediment metagenome</name>
    <dbReference type="NCBI Taxonomy" id="749907"/>
    <lineage>
        <taxon>unclassified sequences</taxon>
        <taxon>metagenomes</taxon>
        <taxon>ecological metagenomes</taxon>
    </lineage>
</organism>
<proteinExistence type="predicted"/>
<dbReference type="PANTHER" id="PTHR43289">
    <property type="entry name" value="MITOGEN-ACTIVATED PROTEIN KINASE KINASE KINASE 20-RELATED"/>
    <property type="match status" value="1"/>
</dbReference>
<evidence type="ECO:0000256" key="7">
    <source>
        <dbReference type="SAM" id="Phobius"/>
    </source>
</evidence>
<sequence>MIDILEQNNVKLIGINIPLQFKECDKGIEEIRLFKEKIQNPPLQMDADLKKWILDHIDGIEQNLDGDRLLVESIKKSGKIILPVLAETNDKTHSGNEAELLILNSSLTVSSLSDKILDKLSVNKIYPPFPDAAKNILGFGHSTLTMNNPMAARLHPVFLYYQETALPSFPLRIALAFLDQEPKSVIVSENHLTLKDRTIPLAGGEMIVNYMKNNNEFIRFSFADILKSQKELSSLNGKIAIIASSHHESRRYKTPFNKIPETILIARILSTILNNKFISHPPIVLSIEIAVLCIFGFIAVFIFSGISFVKRLLFTISGTVLLLAAGVVLIPLMGVWFNPAYCILCLIFVFLFFTIKDYFLKGSKEFIDTNRMLGLAFQQNGSLEQAFEKFRHLPINTDTKNLLLDLGLLYEKKLNFNKALEVYEYIRKKGEFKDVADRIKKLKPPSGTFDNYGDTKHGKTDDYPDTETSERSNVGRYKILGELGKGSMGIVYKAQDPKINRLVAIKTIRFSDEFDDDIITEIKERFFREAEIAGKLSHPSIVTIHDVGDDQDLTYMAMEYLEGEDLDKFIKKDNLLPFKKVLEVVNKIAEALDFAHKAEVIHRDIKPANVMLLKNGQIKVTDFGIAKAISSSRTKTGVILGTPNYMSPEQIMGQKIDARSDIFSLGVLFYQLITGELPFHGENLSGLLYQITQVKHPSPRKYNPRIPRICEQIIDKALSKNPEKRFRTAEDMAKVIKLLISRIEQLRKSRDGEK</sequence>
<dbReference type="AlphaFoldDB" id="D9PM69"/>
<evidence type="ECO:0000256" key="6">
    <source>
        <dbReference type="SAM" id="MobiDB-lite"/>
    </source>
</evidence>
<feature type="domain" description="Protein kinase" evidence="8">
    <location>
        <begin position="477"/>
        <end position="739"/>
    </location>
</feature>
<name>D9PM69_9ZZZZ</name>
<reference evidence="9" key="2">
    <citation type="journal article" date="2011" name="Microb. Ecol.">
        <title>Taxonomic and Functional Metagenomic Profiling of the Microbial Community in the Anoxic Sediment of a Sub-saline Shallow Lake (Laguna de Carrizo, Central Spain).</title>
        <authorList>
            <person name="Ferrer M."/>
            <person name="Guazzaroni M.E."/>
            <person name="Richter M."/>
            <person name="Garcia-Salamanca A."/>
            <person name="Yarza P."/>
            <person name="Suarez-Suarez A."/>
            <person name="Solano J."/>
            <person name="Alcaide M."/>
            <person name="van Dillewijn P."/>
            <person name="Molina-Henares M.A."/>
            <person name="Lopez-Cortes N."/>
            <person name="Al-Ramahi Y."/>
            <person name="Guerrero C."/>
            <person name="Acosta A."/>
            <person name="de Eugenio L.I."/>
            <person name="Martinez V."/>
            <person name="Marques S."/>
            <person name="Rojo F."/>
            <person name="Santero E."/>
            <person name="Genilloud O."/>
            <person name="Perez-Perez J."/>
            <person name="Rossello-Mora R."/>
            <person name="Ramos J.L."/>
        </authorList>
    </citation>
    <scope>NUCLEOTIDE SEQUENCE</scope>
</reference>
<keyword evidence="7" id="KW-0472">Membrane</keyword>
<protein>
    <submittedName>
        <fullName evidence="9">Protein kinase</fullName>
        <ecNumber evidence="9">2.7.-.-</ecNumber>
    </submittedName>
</protein>
<reference evidence="9" key="1">
    <citation type="submission" date="2010-07" db="EMBL/GenBank/DDBJ databases">
        <authorList>
            <consortium name="CONSOLIDER consortium CSD2007-00005"/>
            <person name="Guazzaroni M.-E."/>
            <person name="Richter M."/>
            <person name="Garcia-Salamanca A."/>
            <person name="Yarza P."/>
            <person name="Ferrer M."/>
        </authorList>
    </citation>
    <scope>NUCLEOTIDE SEQUENCE</scope>
</reference>
<dbReference type="PANTHER" id="PTHR43289:SF6">
    <property type="entry name" value="SERINE_THREONINE-PROTEIN KINASE NEKL-3"/>
    <property type="match status" value="1"/>
</dbReference>
<dbReference type="PROSITE" id="PS00107">
    <property type="entry name" value="PROTEIN_KINASE_ATP"/>
    <property type="match status" value="1"/>
</dbReference>
<accession>D9PM69</accession>
<dbReference type="PROSITE" id="PS00108">
    <property type="entry name" value="PROTEIN_KINASE_ST"/>
    <property type="match status" value="1"/>
</dbReference>
<dbReference type="InterPro" id="IPR008271">
    <property type="entry name" value="Ser/Thr_kinase_AS"/>
</dbReference>
<feature type="transmembrane region" description="Helical" evidence="7">
    <location>
        <begin position="283"/>
        <end position="305"/>
    </location>
</feature>
<feature type="transmembrane region" description="Helical" evidence="7">
    <location>
        <begin position="336"/>
        <end position="355"/>
    </location>
</feature>
<keyword evidence="7" id="KW-1133">Transmembrane helix</keyword>
<evidence type="ECO:0000256" key="4">
    <source>
        <dbReference type="ARBA" id="ARBA00022777"/>
    </source>
</evidence>
<evidence type="ECO:0000256" key="2">
    <source>
        <dbReference type="ARBA" id="ARBA00022679"/>
    </source>
</evidence>
<dbReference type="Gene3D" id="1.10.510.10">
    <property type="entry name" value="Transferase(Phosphotransferase) domain 1"/>
    <property type="match status" value="1"/>
</dbReference>
<keyword evidence="4 9" id="KW-0418">Kinase</keyword>
<evidence type="ECO:0000256" key="3">
    <source>
        <dbReference type="ARBA" id="ARBA00022741"/>
    </source>
</evidence>
<dbReference type="EMBL" id="ADZX01000799">
    <property type="protein sequence ID" value="EFK95358.1"/>
    <property type="molecule type" value="Genomic_DNA"/>
</dbReference>
<keyword evidence="3" id="KW-0547">Nucleotide-binding</keyword>
<dbReference type="InterPro" id="IPR011009">
    <property type="entry name" value="Kinase-like_dom_sf"/>
</dbReference>
<dbReference type="SUPFAM" id="SSF56112">
    <property type="entry name" value="Protein kinase-like (PK-like)"/>
    <property type="match status" value="1"/>
</dbReference>
<comment type="caution">
    <text evidence="9">The sequence shown here is derived from an EMBL/GenBank/DDBJ whole genome shotgun (WGS) entry which is preliminary data.</text>
</comment>
<dbReference type="InterPro" id="IPR000719">
    <property type="entry name" value="Prot_kinase_dom"/>
</dbReference>
<dbReference type="CDD" id="cd14014">
    <property type="entry name" value="STKc_PknB_like"/>
    <property type="match status" value="1"/>
</dbReference>
<gene>
    <name evidence="9" type="ORF">LDC_2647</name>
</gene>
<keyword evidence="5" id="KW-0067">ATP-binding</keyword>
<evidence type="ECO:0000256" key="5">
    <source>
        <dbReference type="ARBA" id="ARBA00022840"/>
    </source>
</evidence>
<dbReference type="InterPro" id="IPR007890">
    <property type="entry name" value="CHASE2"/>
</dbReference>
<evidence type="ECO:0000259" key="8">
    <source>
        <dbReference type="PROSITE" id="PS50011"/>
    </source>
</evidence>
<evidence type="ECO:0000313" key="9">
    <source>
        <dbReference type="EMBL" id="EFK95358.1"/>
    </source>
</evidence>
<dbReference type="FunFam" id="1.10.510.10:FF:000021">
    <property type="entry name" value="Serine/threonine protein kinase"/>
    <property type="match status" value="1"/>
</dbReference>
<dbReference type="PROSITE" id="PS50011">
    <property type="entry name" value="PROTEIN_KINASE_DOM"/>
    <property type="match status" value="1"/>
</dbReference>
<dbReference type="GO" id="GO:0005524">
    <property type="term" value="F:ATP binding"/>
    <property type="evidence" value="ECO:0007669"/>
    <property type="project" value="UniProtKB-KW"/>
</dbReference>
<keyword evidence="7" id="KW-0812">Transmembrane</keyword>
<dbReference type="EC" id="2.7.-.-" evidence="9"/>
<dbReference type="GO" id="GO:0004674">
    <property type="term" value="F:protein serine/threonine kinase activity"/>
    <property type="evidence" value="ECO:0007669"/>
    <property type="project" value="UniProtKB-KW"/>
</dbReference>
<keyword evidence="2 9" id="KW-0808">Transferase</keyword>
<dbReference type="Pfam" id="PF00069">
    <property type="entry name" value="Pkinase"/>
    <property type="match status" value="1"/>
</dbReference>
<dbReference type="Pfam" id="PF05226">
    <property type="entry name" value="CHASE2"/>
    <property type="match status" value="1"/>
</dbReference>